<dbReference type="Gene3D" id="3.30.70.270">
    <property type="match status" value="1"/>
</dbReference>
<protein>
    <recommendedName>
        <fullName evidence="6">Diguanylate cyclase</fullName>
    </recommendedName>
</protein>
<dbReference type="Proteomes" id="UP001501353">
    <property type="component" value="Unassembled WGS sequence"/>
</dbReference>
<dbReference type="InterPro" id="IPR052155">
    <property type="entry name" value="Biofilm_reg_signaling"/>
</dbReference>
<dbReference type="CDD" id="cd00130">
    <property type="entry name" value="PAS"/>
    <property type="match status" value="1"/>
</dbReference>
<feature type="domain" description="PAS" evidence="1">
    <location>
        <begin position="291"/>
        <end position="362"/>
    </location>
</feature>
<dbReference type="InterPro" id="IPR035965">
    <property type="entry name" value="PAS-like_dom_sf"/>
</dbReference>
<dbReference type="EMBL" id="BAAAZE010000016">
    <property type="protein sequence ID" value="GAA4034116.1"/>
    <property type="molecule type" value="Genomic_DNA"/>
</dbReference>
<dbReference type="InterPro" id="IPR001638">
    <property type="entry name" value="Solute-binding_3/MltF_N"/>
</dbReference>
<dbReference type="SMART" id="SM00052">
    <property type="entry name" value="EAL"/>
    <property type="match status" value="1"/>
</dbReference>
<dbReference type="InterPro" id="IPR029787">
    <property type="entry name" value="Nucleotide_cyclase"/>
</dbReference>
<dbReference type="InterPro" id="IPR000014">
    <property type="entry name" value="PAS"/>
</dbReference>
<dbReference type="SMART" id="SM00091">
    <property type="entry name" value="PAS"/>
    <property type="match status" value="1"/>
</dbReference>
<dbReference type="SMART" id="SM00062">
    <property type="entry name" value="PBPb"/>
    <property type="match status" value="1"/>
</dbReference>
<dbReference type="PROSITE" id="PS50883">
    <property type="entry name" value="EAL"/>
    <property type="match status" value="1"/>
</dbReference>
<feature type="domain" description="GGDEF" evidence="3">
    <location>
        <begin position="453"/>
        <end position="591"/>
    </location>
</feature>
<dbReference type="NCBIfam" id="TIGR00229">
    <property type="entry name" value="sensory_box"/>
    <property type="match status" value="1"/>
</dbReference>
<evidence type="ECO:0000259" key="2">
    <source>
        <dbReference type="PROSITE" id="PS50883"/>
    </source>
</evidence>
<gene>
    <name evidence="4" type="ORF">GCM10022212_36750</name>
</gene>
<evidence type="ECO:0008006" key="6">
    <source>
        <dbReference type="Google" id="ProtNLM"/>
    </source>
</evidence>
<name>A0ABP7U0H7_9BURK</name>
<dbReference type="Pfam" id="PF13426">
    <property type="entry name" value="PAS_9"/>
    <property type="match status" value="1"/>
</dbReference>
<dbReference type="CDD" id="cd01948">
    <property type="entry name" value="EAL"/>
    <property type="match status" value="1"/>
</dbReference>
<dbReference type="Gene3D" id="3.20.20.450">
    <property type="entry name" value="EAL domain"/>
    <property type="match status" value="1"/>
</dbReference>
<dbReference type="CDD" id="cd13704">
    <property type="entry name" value="PBP2_HisK"/>
    <property type="match status" value="1"/>
</dbReference>
<sequence>MLVSILMLVNGPVGAVIASSETDYRSDSRVTLVVGSEQQYPPFSTGMTDNSAGGFTVDLWKAVAKEAGLDYAIHVRPFHQLLQEFKDGKADVLINLAISDERRKFADFTVPHVIVTGAVFVRKDNATILTEDDLAGKSVIVVNADMAFDYATSRGWTKQLVLVDTAAEGLQLLASGKHDAMLLSKLTGMQTLQAEHLSNLKALELKAGFAQRFAFAVNKGQSELLSRLNEALALTKSNGTYEALYLKWFGVYEVREARLGDFSGYLLAALTILLATAGYFFHRRQLDRAKADNKYRDLYDQSPDMFLSVDLESRNIIGCNQTLLTITGYSRQQIIGSKALSLCCPGSAALAQSTFRQFLSTHEMPNVELQLQCSDGRIVDVSVWASAAFDAPATDADDYRILHLALRDITLRKAAEEEISQLAFFDSLTALPNRRMLLDRLGRALASSLRTGRDGALMFIDLDNFKALNDTLGHDKGDLLLQQVAKRLAASVREVDTVARLGGDEFVVMLEDLSEHSGSAAIQAEAIGEKILTALNVPYDLAGHAHHSTPSIGITLFAQNKTNDAELLKRADLAMYQAKAAGRNTLRFFDPKIQDAVDAHAALEVELRNAVEQEDFVLYYQAQVDGNSTITGVEVLVRWKHAQRGIVAPYEFIALAEETGLILPLGNWVLDNACRQLTSWAVQPGLAALTISVNVSAFQFQRPDFVDQVLAILASTGANPALLKLEITESLLLKDVEDIILKMTVLQAQGVRFSLDDFGTGYSSLSYLKRLPLDQLKIDRSFVRDVLTDPNDASIVRTILALGYSLGLTVIAEGVETQAQRDFLAVLDCHDYQGYLFSKPVRLAEFEYLVSGLREAA</sequence>
<dbReference type="PROSITE" id="PS50112">
    <property type="entry name" value="PAS"/>
    <property type="match status" value="1"/>
</dbReference>
<dbReference type="SUPFAM" id="SSF141868">
    <property type="entry name" value="EAL domain-like"/>
    <property type="match status" value="1"/>
</dbReference>
<dbReference type="InterPro" id="IPR035919">
    <property type="entry name" value="EAL_sf"/>
</dbReference>
<evidence type="ECO:0000259" key="3">
    <source>
        <dbReference type="PROSITE" id="PS50887"/>
    </source>
</evidence>
<dbReference type="SUPFAM" id="SSF53850">
    <property type="entry name" value="Periplasmic binding protein-like II"/>
    <property type="match status" value="1"/>
</dbReference>
<evidence type="ECO:0000313" key="4">
    <source>
        <dbReference type="EMBL" id="GAA4034116.1"/>
    </source>
</evidence>
<dbReference type="InterPro" id="IPR001633">
    <property type="entry name" value="EAL_dom"/>
</dbReference>
<dbReference type="Pfam" id="PF00497">
    <property type="entry name" value="SBP_bac_3"/>
    <property type="match status" value="1"/>
</dbReference>
<keyword evidence="5" id="KW-1185">Reference proteome</keyword>
<dbReference type="Gene3D" id="3.40.190.10">
    <property type="entry name" value="Periplasmic binding protein-like II"/>
    <property type="match status" value="2"/>
</dbReference>
<evidence type="ECO:0000259" key="1">
    <source>
        <dbReference type="PROSITE" id="PS50112"/>
    </source>
</evidence>
<dbReference type="PANTHER" id="PTHR44757:SF2">
    <property type="entry name" value="BIOFILM ARCHITECTURE MAINTENANCE PROTEIN MBAA"/>
    <property type="match status" value="1"/>
</dbReference>
<dbReference type="Pfam" id="PF00563">
    <property type="entry name" value="EAL"/>
    <property type="match status" value="1"/>
</dbReference>
<organism evidence="4 5">
    <name type="scientific">Actimicrobium antarcticum</name>
    <dbReference type="NCBI Taxonomy" id="1051899"/>
    <lineage>
        <taxon>Bacteria</taxon>
        <taxon>Pseudomonadati</taxon>
        <taxon>Pseudomonadota</taxon>
        <taxon>Betaproteobacteria</taxon>
        <taxon>Burkholderiales</taxon>
        <taxon>Oxalobacteraceae</taxon>
        <taxon>Actimicrobium</taxon>
    </lineage>
</organism>
<dbReference type="PANTHER" id="PTHR44757">
    <property type="entry name" value="DIGUANYLATE CYCLASE DGCP"/>
    <property type="match status" value="1"/>
</dbReference>
<feature type="domain" description="EAL" evidence="2">
    <location>
        <begin position="600"/>
        <end position="854"/>
    </location>
</feature>
<dbReference type="Pfam" id="PF00990">
    <property type="entry name" value="GGDEF"/>
    <property type="match status" value="1"/>
</dbReference>
<dbReference type="SUPFAM" id="SSF55073">
    <property type="entry name" value="Nucleotide cyclase"/>
    <property type="match status" value="1"/>
</dbReference>
<dbReference type="SUPFAM" id="SSF55785">
    <property type="entry name" value="PYP-like sensor domain (PAS domain)"/>
    <property type="match status" value="1"/>
</dbReference>
<dbReference type="CDD" id="cd01949">
    <property type="entry name" value="GGDEF"/>
    <property type="match status" value="1"/>
</dbReference>
<dbReference type="InterPro" id="IPR043128">
    <property type="entry name" value="Rev_trsase/Diguanyl_cyclase"/>
</dbReference>
<dbReference type="Gene3D" id="3.30.450.20">
    <property type="entry name" value="PAS domain"/>
    <property type="match status" value="1"/>
</dbReference>
<reference evidence="5" key="1">
    <citation type="journal article" date="2019" name="Int. J. Syst. Evol. Microbiol.">
        <title>The Global Catalogue of Microorganisms (GCM) 10K type strain sequencing project: providing services to taxonomists for standard genome sequencing and annotation.</title>
        <authorList>
            <consortium name="The Broad Institute Genomics Platform"/>
            <consortium name="The Broad Institute Genome Sequencing Center for Infectious Disease"/>
            <person name="Wu L."/>
            <person name="Ma J."/>
        </authorList>
    </citation>
    <scope>NUCLEOTIDE SEQUENCE [LARGE SCALE GENOMIC DNA]</scope>
    <source>
        <strain evidence="5">JCM 16673</strain>
    </source>
</reference>
<dbReference type="InterPro" id="IPR000160">
    <property type="entry name" value="GGDEF_dom"/>
</dbReference>
<proteinExistence type="predicted"/>
<dbReference type="NCBIfam" id="TIGR00254">
    <property type="entry name" value="GGDEF"/>
    <property type="match status" value="1"/>
</dbReference>
<dbReference type="SMART" id="SM00267">
    <property type="entry name" value="GGDEF"/>
    <property type="match status" value="1"/>
</dbReference>
<accession>A0ABP7U0H7</accession>
<comment type="caution">
    <text evidence="4">The sequence shown here is derived from an EMBL/GenBank/DDBJ whole genome shotgun (WGS) entry which is preliminary data.</text>
</comment>
<dbReference type="PROSITE" id="PS50887">
    <property type="entry name" value="GGDEF"/>
    <property type="match status" value="1"/>
</dbReference>
<evidence type="ECO:0000313" key="5">
    <source>
        <dbReference type="Proteomes" id="UP001501353"/>
    </source>
</evidence>